<dbReference type="Proteomes" id="UP000464577">
    <property type="component" value="Chromosome"/>
</dbReference>
<reference evidence="2 3" key="1">
    <citation type="submission" date="2019-11" db="EMBL/GenBank/DDBJ databases">
        <title>Spirosoma endbachense sp. nov., isolated from a natural salt meadow.</title>
        <authorList>
            <person name="Rojas J."/>
            <person name="Ambika Manirajan B."/>
            <person name="Ratering S."/>
            <person name="Suarez C."/>
            <person name="Geissler-Plaum R."/>
            <person name="Schnell S."/>
        </authorList>
    </citation>
    <scope>NUCLEOTIDE SEQUENCE [LARGE SCALE GENOMIC DNA]</scope>
    <source>
        <strain evidence="2 3">I-24</strain>
    </source>
</reference>
<proteinExistence type="predicted"/>
<evidence type="ECO:0000259" key="1">
    <source>
        <dbReference type="Pfam" id="PF05368"/>
    </source>
</evidence>
<dbReference type="InterPro" id="IPR052718">
    <property type="entry name" value="NmrA-type_oxidoreductase"/>
</dbReference>
<feature type="domain" description="NmrA-like" evidence="1">
    <location>
        <begin position="2"/>
        <end position="257"/>
    </location>
</feature>
<name>A0A6P1VXY6_9BACT</name>
<evidence type="ECO:0000313" key="3">
    <source>
        <dbReference type="Proteomes" id="UP000464577"/>
    </source>
</evidence>
<dbReference type="RefSeq" id="WP_162388413.1">
    <property type="nucleotide sequence ID" value="NZ_CP045997.1"/>
</dbReference>
<dbReference type="PANTHER" id="PTHR47129">
    <property type="entry name" value="QUINONE OXIDOREDUCTASE 2"/>
    <property type="match status" value="1"/>
</dbReference>
<dbReference type="CDD" id="cd05269">
    <property type="entry name" value="TMR_SDR_a"/>
    <property type="match status" value="1"/>
</dbReference>
<dbReference type="AlphaFoldDB" id="A0A6P1VXY6"/>
<keyword evidence="3" id="KW-1185">Reference proteome</keyword>
<evidence type="ECO:0000313" key="2">
    <source>
        <dbReference type="EMBL" id="QHV97993.1"/>
    </source>
</evidence>
<dbReference type="EMBL" id="CP045997">
    <property type="protein sequence ID" value="QHV97993.1"/>
    <property type="molecule type" value="Genomic_DNA"/>
</dbReference>
<dbReference type="KEGG" id="senf:GJR95_24590"/>
<organism evidence="2 3">
    <name type="scientific">Spirosoma endbachense</name>
    <dbReference type="NCBI Taxonomy" id="2666025"/>
    <lineage>
        <taxon>Bacteria</taxon>
        <taxon>Pseudomonadati</taxon>
        <taxon>Bacteroidota</taxon>
        <taxon>Cytophagia</taxon>
        <taxon>Cytophagales</taxon>
        <taxon>Cytophagaceae</taxon>
        <taxon>Spirosoma</taxon>
    </lineage>
</organism>
<dbReference type="InterPro" id="IPR036291">
    <property type="entry name" value="NAD(P)-bd_dom_sf"/>
</dbReference>
<dbReference type="SUPFAM" id="SSF51735">
    <property type="entry name" value="NAD(P)-binding Rossmann-fold domains"/>
    <property type="match status" value="1"/>
</dbReference>
<dbReference type="Pfam" id="PF05368">
    <property type="entry name" value="NmrA"/>
    <property type="match status" value="1"/>
</dbReference>
<dbReference type="Gene3D" id="3.90.25.10">
    <property type="entry name" value="UDP-galactose 4-epimerase, domain 1"/>
    <property type="match status" value="1"/>
</dbReference>
<dbReference type="PANTHER" id="PTHR47129:SF1">
    <property type="entry name" value="NMRA-LIKE DOMAIN-CONTAINING PROTEIN"/>
    <property type="match status" value="1"/>
</dbReference>
<accession>A0A6P1VXY6</accession>
<dbReference type="Gene3D" id="3.40.50.720">
    <property type="entry name" value="NAD(P)-binding Rossmann-like Domain"/>
    <property type="match status" value="1"/>
</dbReference>
<sequence length="284" mass="30171">MIAITGASGHLGKATLEFLLAKTNADSLVAIARDPEKVADLASQGIIVRQGDYGDPASLVASLAGVDKVLLISSSVLGEERVRQHTNVINAAKEAGVKHIFYTSAPNPSPSAHFAPAIDHFQTENLLNESGLTYTIFRNNLYLDVLPGLIGDAAQSGKLYYPGGDGKISFVLRTDIAEALATALTSEGHENKVYDIGAPTAWSFGDIARALSQADKSVEYIDIPNTAYEAELVKHLPAPVAKVYAGMAEGIKDNDFNQPDSTLEKLLGHQPVSLESFLKTLALA</sequence>
<dbReference type="InterPro" id="IPR008030">
    <property type="entry name" value="NmrA-like"/>
</dbReference>
<gene>
    <name evidence="2" type="ORF">GJR95_24590</name>
</gene>
<protein>
    <submittedName>
        <fullName evidence="2">NAD(P)H-binding protein</fullName>
    </submittedName>
</protein>